<evidence type="ECO:0000256" key="8">
    <source>
        <dbReference type="RuleBase" id="RU000682"/>
    </source>
</evidence>
<feature type="compositionally biased region" description="Low complexity" evidence="9">
    <location>
        <begin position="289"/>
        <end position="304"/>
    </location>
</feature>
<dbReference type="InterPro" id="IPR009057">
    <property type="entry name" value="Homeodomain-like_sf"/>
</dbReference>
<name>A0AAJ6YB14_9HYME</name>
<reference evidence="12" key="1">
    <citation type="submission" date="2025-08" db="UniProtKB">
        <authorList>
            <consortium name="RefSeq"/>
        </authorList>
    </citation>
    <scope>IDENTIFICATION</scope>
</reference>
<dbReference type="PROSITE" id="PS50071">
    <property type="entry name" value="HOMEOBOX_2"/>
    <property type="match status" value="1"/>
</dbReference>
<evidence type="ECO:0000313" key="12">
    <source>
        <dbReference type="RefSeq" id="XP_011493874.1"/>
    </source>
</evidence>
<feature type="region of interest" description="Disordered" evidence="9">
    <location>
        <begin position="191"/>
        <end position="222"/>
    </location>
</feature>
<dbReference type="InterPro" id="IPR052002">
    <property type="entry name" value="Even-skipped_HD"/>
</dbReference>
<evidence type="ECO:0000259" key="10">
    <source>
        <dbReference type="PROSITE" id="PS50071"/>
    </source>
</evidence>
<feature type="region of interest" description="Disordered" evidence="9">
    <location>
        <begin position="30"/>
        <end position="58"/>
    </location>
</feature>
<evidence type="ECO:0000256" key="4">
    <source>
        <dbReference type="ARBA" id="ARBA00023155"/>
    </source>
</evidence>
<dbReference type="GO" id="GO:0005634">
    <property type="term" value="C:nucleus"/>
    <property type="evidence" value="ECO:0007669"/>
    <property type="project" value="UniProtKB-SubCell"/>
</dbReference>
<feature type="DNA-binding region" description="Homeobox" evidence="7">
    <location>
        <begin position="63"/>
        <end position="122"/>
    </location>
</feature>
<evidence type="ECO:0000256" key="5">
    <source>
        <dbReference type="ARBA" id="ARBA00023242"/>
    </source>
</evidence>
<keyword evidence="3 7" id="KW-0238">DNA-binding</keyword>
<dbReference type="PANTHER" id="PTHR46294:SF4">
    <property type="entry name" value="SEGMENTATION PROTEIN EVEN-SKIPPED"/>
    <property type="match status" value="1"/>
</dbReference>
<keyword evidence="2" id="KW-0217">Developmental protein</keyword>
<evidence type="ECO:0000256" key="9">
    <source>
        <dbReference type="SAM" id="MobiDB-lite"/>
    </source>
</evidence>
<evidence type="ECO:0000256" key="1">
    <source>
        <dbReference type="ARBA" id="ARBA00004123"/>
    </source>
</evidence>
<sequence>MPGFHRTFDEQQMDQRDEKPIVVDVMPHYQLSPPHSPQSGNMPKTPEKAMPSQSQLQSMDPNIRRYRTAFTRDQLNRLEKEFVRENYVSKHRRVELSEQLNLPESTIKVWFQNRRMKDKRQRMAFVWPYPMYADPTLAGAILAAASASLPPAAYHAGPTLPGGHLSPGYSAAAAYYAARYSPYGTHSSGVAGPGGLHRPHPQAPPTYAAHPHVLPGAHHGAPPLSSLHLSGLGVPSAPAGYGGAAQLPVSGAATPVHYRPGSMLPQLSPAHSDASSSDCDCTTTNNNSNNGVAGAGVGSNSSTTQQESRYEKMASLKLPTGLALAAAGLQPSHLHSIQSAFESKSGVLAGYSTAISPTGQTNLIAKSTKIEAPKLFQPYKNDISEKA</sequence>
<organism evidence="11 12">
    <name type="scientific">Ceratosolen solmsi marchali</name>
    <dbReference type="NCBI Taxonomy" id="326594"/>
    <lineage>
        <taxon>Eukaryota</taxon>
        <taxon>Metazoa</taxon>
        <taxon>Ecdysozoa</taxon>
        <taxon>Arthropoda</taxon>
        <taxon>Hexapoda</taxon>
        <taxon>Insecta</taxon>
        <taxon>Pterygota</taxon>
        <taxon>Neoptera</taxon>
        <taxon>Endopterygota</taxon>
        <taxon>Hymenoptera</taxon>
        <taxon>Apocrita</taxon>
        <taxon>Proctotrupomorpha</taxon>
        <taxon>Chalcidoidea</taxon>
        <taxon>Agaonidae</taxon>
        <taxon>Agaoninae</taxon>
        <taxon>Ceratosolen</taxon>
    </lineage>
</organism>
<dbReference type="CDD" id="cd00086">
    <property type="entry name" value="homeodomain"/>
    <property type="match status" value="1"/>
</dbReference>
<evidence type="ECO:0000256" key="3">
    <source>
        <dbReference type="ARBA" id="ARBA00023125"/>
    </source>
</evidence>
<feature type="region of interest" description="Disordered" evidence="9">
    <location>
        <begin position="289"/>
        <end position="309"/>
    </location>
</feature>
<comment type="subcellular location">
    <subcellularLocation>
        <location evidence="1 7 8">Nucleus</location>
    </subcellularLocation>
</comment>
<dbReference type="AlphaFoldDB" id="A0AAJ6YB14"/>
<dbReference type="Proteomes" id="UP000695007">
    <property type="component" value="Unplaced"/>
</dbReference>
<dbReference type="RefSeq" id="XP_011493874.1">
    <property type="nucleotide sequence ID" value="XM_011495572.1"/>
</dbReference>
<gene>
    <name evidence="12" type="primary">LOC105359093</name>
</gene>
<accession>A0AAJ6YB14</accession>
<dbReference type="InterPro" id="IPR001356">
    <property type="entry name" value="HD"/>
</dbReference>
<dbReference type="PROSITE" id="PS00027">
    <property type="entry name" value="HOMEOBOX_1"/>
    <property type="match status" value="1"/>
</dbReference>
<keyword evidence="4 7" id="KW-0371">Homeobox</keyword>
<dbReference type="KEGG" id="csol:105359093"/>
<keyword evidence="11" id="KW-1185">Reference proteome</keyword>
<dbReference type="SUPFAM" id="SSF46689">
    <property type="entry name" value="Homeodomain-like"/>
    <property type="match status" value="1"/>
</dbReference>
<evidence type="ECO:0000256" key="2">
    <source>
        <dbReference type="ARBA" id="ARBA00022473"/>
    </source>
</evidence>
<evidence type="ECO:0000256" key="6">
    <source>
        <dbReference type="ARBA" id="ARBA00038449"/>
    </source>
</evidence>
<dbReference type="InterPro" id="IPR017970">
    <property type="entry name" value="Homeobox_CS"/>
</dbReference>
<dbReference type="GO" id="GO:0000981">
    <property type="term" value="F:DNA-binding transcription factor activity, RNA polymerase II-specific"/>
    <property type="evidence" value="ECO:0007669"/>
    <property type="project" value="InterPro"/>
</dbReference>
<keyword evidence="5 7" id="KW-0539">Nucleus</keyword>
<protein>
    <submittedName>
        <fullName evidence="12">Segmentation protein even-skipped</fullName>
    </submittedName>
</protein>
<dbReference type="PRINTS" id="PR00024">
    <property type="entry name" value="HOMEOBOX"/>
</dbReference>
<dbReference type="GeneID" id="105359093"/>
<dbReference type="PANTHER" id="PTHR46294">
    <property type="entry name" value="SEGMENTATION PROTEIN EVEN-SKIPPED"/>
    <property type="match status" value="1"/>
</dbReference>
<dbReference type="Pfam" id="PF00046">
    <property type="entry name" value="Homeodomain"/>
    <property type="match status" value="1"/>
</dbReference>
<dbReference type="SMART" id="SM00389">
    <property type="entry name" value="HOX"/>
    <property type="match status" value="1"/>
</dbReference>
<feature type="domain" description="Homeobox" evidence="10">
    <location>
        <begin position="61"/>
        <end position="121"/>
    </location>
</feature>
<evidence type="ECO:0000256" key="7">
    <source>
        <dbReference type="PROSITE-ProRule" id="PRU00108"/>
    </source>
</evidence>
<dbReference type="Gene3D" id="1.10.10.60">
    <property type="entry name" value="Homeodomain-like"/>
    <property type="match status" value="1"/>
</dbReference>
<dbReference type="GO" id="GO:0000978">
    <property type="term" value="F:RNA polymerase II cis-regulatory region sequence-specific DNA binding"/>
    <property type="evidence" value="ECO:0007669"/>
    <property type="project" value="TreeGrafter"/>
</dbReference>
<comment type="similarity">
    <text evidence="6">Belongs to the even-skipped homeobox family.</text>
</comment>
<evidence type="ECO:0000313" key="11">
    <source>
        <dbReference type="Proteomes" id="UP000695007"/>
    </source>
</evidence>
<dbReference type="InterPro" id="IPR020479">
    <property type="entry name" value="HD_metazoa"/>
</dbReference>
<proteinExistence type="inferred from homology"/>